<dbReference type="Proteomes" id="UP000280819">
    <property type="component" value="Unassembled WGS sequence"/>
</dbReference>
<comment type="caution">
    <text evidence="1">The sequence shown here is derived from an EMBL/GenBank/DDBJ whole genome shotgun (WGS) entry which is preliminary data.</text>
</comment>
<gene>
    <name evidence="1" type="ORF">EII34_01255</name>
</gene>
<dbReference type="EMBL" id="RQZG01000001">
    <property type="protein sequence ID" value="RRD07140.1"/>
    <property type="molecule type" value="Genomic_DNA"/>
</dbReference>
<dbReference type="AlphaFoldDB" id="A0A3P1TD35"/>
<proteinExistence type="predicted"/>
<evidence type="ECO:0000313" key="2">
    <source>
        <dbReference type="Proteomes" id="UP000280819"/>
    </source>
</evidence>
<dbReference type="RefSeq" id="WP_124841954.1">
    <property type="nucleotide sequence ID" value="NZ_RQZG01000001.1"/>
</dbReference>
<name>A0A3P1TD35_9ACTN</name>
<dbReference type="OrthoDB" id="9827772at2"/>
<accession>A0A3P1TD35</accession>
<sequence>MDKLTVLVDRPVARIGDRLTLDLSNAGQLRSVLTGPQFVALEDDRHRYAAGLEFLGLPCRLFLTTVSLVVSFDGCFDPDSVMSLLQVKRFRRRHPSLPHTVHGLAWVGFNCPEGSWRELSFFHDKKQDHTTFRAQL</sequence>
<organism evidence="1 2">
    <name type="scientific">Arachnia propionica</name>
    <dbReference type="NCBI Taxonomy" id="1750"/>
    <lineage>
        <taxon>Bacteria</taxon>
        <taxon>Bacillati</taxon>
        <taxon>Actinomycetota</taxon>
        <taxon>Actinomycetes</taxon>
        <taxon>Propionibacteriales</taxon>
        <taxon>Propionibacteriaceae</taxon>
        <taxon>Arachnia</taxon>
    </lineage>
</organism>
<evidence type="ECO:0000313" key="1">
    <source>
        <dbReference type="EMBL" id="RRD07140.1"/>
    </source>
</evidence>
<protein>
    <submittedName>
        <fullName evidence="1">Uncharacterized protein</fullName>
    </submittedName>
</protein>
<reference evidence="1 2" key="1">
    <citation type="submission" date="2018-11" db="EMBL/GenBank/DDBJ databases">
        <title>Genomes From Bacteria Associated with the Canine Oral Cavity: a Test Case for Automated Genome-Based Taxonomic Assignment.</title>
        <authorList>
            <person name="Coil D.A."/>
            <person name="Jospin G."/>
            <person name="Darling A.E."/>
            <person name="Wallis C."/>
            <person name="Davis I.J."/>
            <person name="Harris S."/>
            <person name="Eisen J.A."/>
            <person name="Holcombe L.J."/>
            <person name="O'Flynn C."/>
        </authorList>
    </citation>
    <scope>NUCLEOTIDE SEQUENCE [LARGE SCALE GENOMIC DNA]</scope>
    <source>
        <strain evidence="1 2">OH887_COT-365</strain>
    </source>
</reference>